<gene>
    <name evidence="4" type="ORF">QCA50_013585</name>
</gene>
<dbReference type="AlphaFoldDB" id="A0AAW0FQI4"/>
<proteinExistence type="predicted"/>
<keyword evidence="5" id="KW-1185">Reference proteome</keyword>
<evidence type="ECO:0000256" key="1">
    <source>
        <dbReference type="SAM" id="Coils"/>
    </source>
</evidence>
<keyword evidence="3" id="KW-1133">Transmembrane helix</keyword>
<organism evidence="4 5">
    <name type="scientific">Cerrena zonata</name>
    <dbReference type="NCBI Taxonomy" id="2478898"/>
    <lineage>
        <taxon>Eukaryota</taxon>
        <taxon>Fungi</taxon>
        <taxon>Dikarya</taxon>
        <taxon>Basidiomycota</taxon>
        <taxon>Agaricomycotina</taxon>
        <taxon>Agaricomycetes</taxon>
        <taxon>Polyporales</taxon>
        <taxon>Cerrenaceae</taxon>
        <taxon>Cerrena</taxon>
    </lineage>
</organism>
<dbReference type="EMBL" id="JASBNA010000031">
    <property type="protein sequence ID" value="KAK7683323.1"/>
    <property type="molecule type" value="Genomic_DNA"/>
</dbReference>
<feature type="transmembrane region" description="Helical" evidence="3">
    <location>
        <begin position="246"/>
        <end position="268"/>
    </location>
</feature>
<sequence length="405" mass="44854">MPFTLRSLTEGSGTSKIPIKEVFRTLSLSDRATREPEGLSLDKITSEPAPLQADSPGASISGDNAHLTDEKKQTLIDQVRQLSSDTHSIDVSFSNISIRLQQLAQSKLPPDAHIAITQLSDQWKRHYERYNQLIWKSRDMAGDARVIAQDFANVLIDTILLQPSVSLQEKKEAIGDYVKFLAKDKESTRDLVNGFNLLAVDVTTFCEEWEDVIVRHRLLRFSFRSKEHEEKISTLNRSLKKAKIKVVSMSIILGFLVAAAGAGAVAVLCAMHGTPGISVGTLAGIPVRFVLKHLKTALSEKKDLAQQLRDMTSDREDSEKDLADIRNIASKLGGIASIWGCIQADLKFIEGLVERALNTPNYESMRLALESRLSLVRSSYMDMAEIFREYQVAIGGSGNIVVTKS</sequence>
<feature type="region of interest" description="Disordered" evidence="2">
    <location>
        <begin position="34"/>
        <end position="65"/>
    </location>
</feature>
<dbReference type="Gene3D" id="1.20.1170.10">
    <property type="match status" value="1"/>
</dbReference>
<accession>A0AAW0FQI4</accession>
<evidence type="ECO:0000313" key="4">
    <source>
        <dbReference type="EMBL" id="KAK7683323.1"/>
    </source>
</evidence>
<feature type="coiled-coil region" evidence="1">
    <location>
        <begin position="291"/>
        <end position="321"/>
    </location>
</feature>
<dbReference type="Proteomes" id="UP001385951">
    <property type="component" value="Unassembled WGS sequence"/>
</dbReference>
<protein>
    <submittedName>
        <fullName evidence="4">Uncharacterized protein</fullName>
    </submittedName>
</protein>
<keyword evidence="3" id="KW-0472">Membrane</keyword>
<evidence type="ECO:0000313" key="5">
    <source>
        <dbReference type="Proteomes" id="UP001385951"/>
    </source>
</evidence>
<name>A0AAW0FQI4_9APHY</name>
<keyword evidence="1" id="KW-0175">Coiled coil</keyword>
<comment type="caution">
    <text evidence="4">The sequence shown here is derived from an EMBL/GenBank/DDBJ whole genome shotgun (WGS) entry which is preliminary data.</text>
</comment>
<evidence type="ECO:0000256" key="2">
    <source>
        <dbReference type="SAM" id="MobiDB-lite"/>
    </source>
</evidence>
<keyword evidence="3" id="KW-0812">Transmembrane</keyword>
<evidence type="ECO:0000256" key="3">
    <source>
        <dbReference type="SAM" id="Phobius"/>
    </source>
</evidence>
<dbReference type="SUPFAM" id="SSF58100">
    <property type="entry name" value="Bacterial hemolysins"/>
    <property type="match status" value="1"/>
</dbReference>
<reference evidence="4 5" key="1">
    <citation type="submission" date="2022-09" db="EMBL/GenBank/DDBJ databases">
        <authorList>
            <person name="Palmer J.M."/>
        </authorList>
    </citation>
    <scope>NUCLEOTIDE SEQUENCE [LARGE SCALE GENOMIC DNA]</scope>
    <source>
        <strain evidence="4 5">DSM 7382</strain>
    </source>
</reference>